<evidence type="ECO:0000256" key="1">
    <source>
        <dbReference type="SAM" id="MobiDB-lite"/>
    </source>
</evidence>
<feature type="region of interest" description="Disordered" evidence="1">
    <location>
        <begin position="1"/>
        <end position="25"/>
    </location>
</feature>
<dbReference type="Pfam" id="PF17921">
    <property type="entry name" value="Integrase_H2C2"/>
    <property type="match status" value="1"/>
</dbReference>
<feature type="compositionally biased region" description="Basic and acidic residues" evidence="1">
    <location>
        <begin position="1"/>
        <end position="13"/>
    </location>
</feature>
<reference evidence="4" key="3">
    <citation type="submission" date="2024-02" db="UniProtKB">
        <authorList>
            <consortium name="WormBaseParasite"/>
        </authorList>
    </citation>
    <scope>IDENTIFICATION</scope>
    <source>
        <strain evidence="4">pt0022</strain>
    </source>
</reference>
<dbReference type="Gene3D" id="3.30.420.10">
    <property type="entry name" value="Ribonuclease H-like superfamily/Ribonuclease H"/>
    <property type="match status" value="1"/>
</dbReference>
<accession>A0AAF5Q6F6</accession>
<reference evidence="3" key="2">
    <citation type="journal article" date="2016" name="Mol. Ecol.">
        <title>Population genomics of the filarial nematode parasite Wuchereria bancrofti from mosquitoes.</title>
        <authorList>
            <person name="Small S.T."/>
            <person name="Reimer L.J."/>
            <person name="Tisch D.J."/>
            <person name="King C.L."/>
            <person name="Christensen B.M."/>
            <person name="Siba P.M."/>
            <person name="Kazura J.W."/>
            <person name="Serre D."/>
            <person name="Zimmerman P.A."/>
        </authorList>
    </citation>
    <scope>NUCLEOTIDE SEQUENCE</scope>
    <source>
        <strain evidence="3">pt0022</strain>
    </source>
</reference>
<dbReference type="InterPro" id="IPR005312">
    <property type="entry name" value="DUF1759"/>
</dbReference>
<organism evidence="3 4">
    <name type="scientific">Wuchereria bancrofti</name>
    <dbReference type="NCBI Taxonomy" id="6293"/>
    <lineage>
        <taxon>Eukaryota</taxon>
        <taxon>Metazoa</taxon>
        <taxon>Ecdysozoa</taxon>
        <taxon>Nematoda</taxon>
        <taxon>Chromadorea</taxon>
        <taxon>Rhabditida</taxon>
        <taxon>Spirurina</taxon>
        <taxon>Spiruromorpha</taxon>
        <taxon>Filarioidea</taxon>
        <taxon>Onchocercidae</taxon>
        <taxon>Wuchereria</taxon>
    </lineage>
</organism>
<dbReference type="GO" id="GO:0015074">
    <property type="term" value="P:DNA integration"/>
    <property type="evidence" value="ECO:0007669"/>
    <property type="project" value="InterPro"/>
</dbReference>
<dbReference type="Proteomes" id="UP000093561">
    <property type="component" value="Unassembled WGS sequence"/>
</dbReference>
<evidence type="ECO:0000313" key="3">
    <source>
        <dbReference type="Proteomes" id="UP000093561"/>
    </source>
</evidence>
<dbReference type="Gene3D" id="1.10.340.70">
    <property type="match status" value="1"/>
</dbReference>
<dbReference type="GO" id="GO:0003676">
    <property type="term" value="F:nucleic acid binding"/>
    <property type="evidence" value="ECO:0007669"/>
    <property type="project" value="InterPro"/>
</dbReference>
<dbReference type="InterPro" id="IPR036397">
    <property type="entry name" value="RNaseH_sf"/>
</dbReference>
<dbReference type="InterPro" id="IPR001584">
    <property type="entry name" value="Integrase_cat-core"/>
</dbReference>
<proteinExistence type="predicted"/>
<dbReference type="InterPro" id="IPR008737">
    <property type="entry name" value="DUF1758"/>
</dbReference>
<dbReference type="WBParaSite" id="mrna-Wban_10883">
    <property type="protein sequence ID" value="mrna-Wban_10883"/>
    <property type="gene ID" value="Wban_10883"/>
</dbReference>
<dbReference type="Pfam" id="PF03564">
    <property type="entry name" value="DUF1759"/>
    <property type="match status" value="1"/>
</dbReference>
<sequence>MERTSRNNSETDRISSQQEQGSTEVRRQLTVKLPRLALKNFDGNPKQWREFWSVFEAAVHQQNLADVQKLTYLLSCLRERYKIRGTALNAVEGYETTPENYETIRNILIERFGSPSIIKRALHHELQSFRHNDRDLRTTVEAIERILRQLANLGENLRQCLETIVKRKETINQVYGQRNNDDGRKYDPSKCNRGIQFNQPRGTSALPAIQFQKETTNRNINSSKRSRPCAFCNRDHWDDECRKYTTLEERLARLNALKACRNCLKVEHNTRNCKVNQKSCFHCKQSHNSALCYIFQRRDQSQQNKSTAVTNMDQRKEVKAINAVADRNIQTKYNVLLLCREVIVINPRKPGIKAKVLAFFDIGSQLSFMSQNLANQLRIKGKSENLNIAGFGKEKPINFQTMKTVVGIRLTNEETIQMEVNTVDYLTNDLQVADLSEQNLDQLNELHGEWKKPDLLIGANYFFNFIEPSRAKRINSGFYLVETKVGPIVAGYGQINKANSNITQVETANVCTTIDVDQFWKLELIGVKEEPEVTDDDKALSQFKRSIGKHKGRYQVSWPWRETKINLKSHYGLCLGRLKSLITRLRDEPELLQSYDNTIREQLACDMIEEFIQNRVEEIRKSKFSFRYVPSETNPADIATRGIKPKDLKYQKLWWNGPHWLNEDEKSWPKWTYQNLDDNIDDEEAREVVVEAITNQNGDNSYQIINTNHFSKWMRLVRTIIWSLRFIKRITKNRVKWIELLSDVGNPITVYDYKLAEQILVRQAQNENFDEEVKLKLSLYLDENKLWRSASRLENSSLPEKTKHPLYLPRHNVITELIVLYKHESIFHAGVAHTLSEIRQSYWIPKGRSEVKRILNKCYVCKRWQAKPFKLPIMPSLPETRVRRSRTFENIGVDYLGPISVISNIGTTKRWIALFTCFTTRAVHLEKAEDLSAETFMHIVRRFVSRRGFPHQIISDNALQFQSVFSIITQEYGKVNEFLTKKGIHWKSIIPRAPWSGGLYERLVGLTGLRCGKTIDEQQREFNYPSLR</sequence>
<name>A0AAF5Q6F6_WUCBA</name>
<dbReference type="InterPro" id="IPR041588">
    <property type="entry name" value="Integrase_H2C2"/>
</dbReference>
<dbReference type="PANTHER" id="PTHR47331:SF1">
    <property type="entry name" value="GAG-LIKE PROTEIN"/>
    <property type="match status" value="1"/>
</dbReference>
<evidence type="ECO:0000259" key="2">
    <source>
        <dbReference type="PROSITE" id="PS50994"/>
    </source>
</evidence>
<dbReference type="InterPro" id="IPR012337">
    <property type="entry name" value="RNaseH-like_sf"/>
</dbReference>
<evidence type="ECO:0000313" key="4">
    <source>
        <dbReference type="WBParaSite" id="mrna-Wban_10883"/>
    </source>
</evidence>
<reference evidence="3" key="1">
    <citation type="submission" date="2015-03" db="EMBL/GenBank/DDBJ databases">
        <title>Wuchereria bancrofti Genome Sequencing Papua New Guinea Strain.</title>
        <authorList>
            <person name="Small S.T."/>
            <person name="Serre D."/>
            <person name="Zimmerman P.A."/>
        </authorList>
    </citation>
    <scope>NUCLEOTIDE SEQUENCE [LARGE SCALE GENOMIC DNA]</scope>
    <source>
        <strain evidence="3">pt0022</strain>
    </source>
</reference>
<dbReference type="PROSITE" id="PS50994">
    <property type="entry name" value="INTEGRASE"/>
    <property type="match status" value="1"/>
</dbReference>
<protein>
    <recommendedName>
        <fullName evidence="2">Integrase catalytic domain-containing protein</fullName>
    </recommendedName>
</protein>
<dbReference type="Pfam" id="PF05585">
    <property type="entry name" value="DUF1758"/>
    <property type="match status" value="1"/>
</dbReference>
<dbReference type="SUPFAM" id="SSF53098">
    <property type="entry name" value="Ribonuclease H-like"/>
    <property type="match status" value="1"/>
</dbReference>
<feature type="compositionally biased region" description="Polar residues" evidence="1">
    <location>
        <begin position="14"/>
        <end position="23"/>
    </location>
</feature>
<feature type="domain" description="Integrase catalytic" evidence="2">
    <location>
        <begin position="874"/>
        <end position="1028"/>
    </location>
</feature>
<dbReference type="PANTHER" id="PTHR47331">
    <property type="entry name" value="PHD-TYPE DOMAIN-CONTAINING PROTEIN"/>
    <property type="match status" value="1"/>
</dbReference>
<dbReference type="AlphaFoldDB" id="A0AAF5Q6F6"/>